<dbReference type="EMBL" id="CP050063">
    <property type="protein sequence ID" value="QIP16774.1"/>
    <property type="molecule type" value="Genomic_DNA"/>
</dbReference>
<dbReference type="AlphaFoldDB" id="A0A6G9AWN0"/>
<dbReference type="Proteomes" id="UP000501802">
    <property type="component" value="Chromosome"/>
</dbReference>
<keyword evidence="1" id="KW-0732">Signal</keyword>
<proteinExistence type="predicted"/>
<evidence type="ECO:0000313" key="2">
    <source>
        <dbReference type="EMBL" id="QIP16774.1"/>
    </source>
</evidence>
<sequence length="105" mass="11499">MKALALFALLATLSSCQTFTHSRSSQPDSVLVKARHADSPAELTAFLKLPADKLDDYYVNQRLTASPLPSKPDQLGNIQFAPDANGTYPLIIQSLSPSHDDNHRH</sequence>
<accession>A0A6G9AWN0</accession>
<dbReference type="RefSeq" id="WP_167216979.1">
    <property type="nucleotide sequence ID" value="NZ_CP050063.1"/>
</dbReference>
<name>A0A6G9AWN0_9BACT</name>
<reference evidence="2 3" key="1">
    <citation type="submission" date="2020-03" db="EMBL/GenBank/DDBJ databases">
        <authorList>
            <person name="Kim M.K."/>
        </authorList>
    </citation>
    <scope>NUCLEOTIDE SEQUENCE [LARGE SCALE GENOMIC DNA]</scope>
    <source>
        <strain evidence="2 3">BT328</strain>
    </source>
</reference>
<keyword evidence="3" id="KW-1185">Reference proteome</keyword>
<organism evidence="2 3">
    <name type="scientific">Spirosoma aureum</name>
    <dbReference type="NCBI Taxonomy" id="2692134"/>
    <lineage>
        <taxon>Bacteria</taxon>
        <taxon>Pseudomonadati</taxon>
        <taxon>Bacteroidota</taxon>
        <taxon>Cytophagia</taxon>
        <taxon>Cytophagales</taxon>
        <taxon>Cytophagaceae</taxon>
        <taxon>Spirosoma</taxon>
    </lineage>
</organism>
<feature type="chain" id="PRO_5026157318" evidence="1">
    <location>
        <begin position="21"/>
        <end position="105"/>
    </location>
</feature>
<dbReference type="KEGG" id="spib:G8759_31115"/>
<gene>
    <name evidence="2" type="ORF">G8759_31115</name>
</gene>
<evidence type="ECO:0000313" key="3">
    <source>
        <dbReference type="Proteomes" id="UP000501802"/>
    </source>
</evidence>
<feature type="signal peptide" evidence="1">
    <location>
        <begin position="1"/>
        <end position="20"/>
    </location>
</feature>
<dbReference type="PROSITE" id="PS51257">
    <property type="entry name" value="PROKAR_LIPOPROTEIN"/>
    <property type="match status" value="1"/>
</dbReference>
<protein>
    <submittedName>
        <fullName evidence="2">Uncharacterized protein</fullName>
    </submittedName>
</protein>
<evidence type="ECO:0000256" key="1">
    <source>
        <dbReference type="SAM" id="SignalP"/>
    </source>
</evidence>